<name>A0ABV8JHR2_9BACL</name>
<proteinExistence type="predicted"/>
<dbReference type="Proteomes" id="UP001595843">
    <property type="component" value="Unassembled WGS sequence"/>
</dbReference>
<protein>
    <submittedName>
        <fullName evidence="1">Uncharacterized protein</fullName>
    </submittedName>
</protein>
<evidence type="ECO:0000313" key="1">
    <source>
        <dbReference type="EMBL" id="MFC4076869.1"/>
    </source>
</evidence>
<accession>A0ABV8JHR2</accession>
<comment type="caution">
    <text evidence="1">The sequence shown here is derived from an EMBL/GenBank/DDBJ whole genome shotgun (WGS) entry which is preliminary data.</text>
</comment>
<organism evidence="1 2">
    <name type="scientific">Salinithrix halophila</name>
    <dbReference type="NCBI Taxonomy" id="1485204"/>
    <lineage>
        <taxon>Bacteria</taxon>
        <taxon>Bacillati</taxon>
        <taxon>Bacillota</taxon>
        <taxon>Bacilli</taxon>
        <taxon>Bacillales</taxon>
        <taxon>Thermoactinomycetaceae</taxon>
        <taxon>Salinithrix</taxon>
    </lineage>
</organism>
<sequence length="62" mass="7181">MRRSKQVRETAVRMVLHGWVDHRDSLKTEDSVSVQVTPSYFGLPLRRGAEPGSLIDFRRRLS</sequence>
<evidence type="ECO:0000313" key="2">
    <source>
        <dbReference type="Proteomes" id="UP001595843"/>
    </source>
</evidence>
<keyword evidence="2" id="KW-1185">Reference proteome</keyword>
<dbReference type="EMBL" id="JBHSAP010000009">
    <property type="protein sequence ID" value="MFC4076869.1"/>
    <property type="molecule type" value="Genomic_DNA"/>
</dbReference>
<reference evidence="2" key="1">
    <citation type="journal article" date="2019" name="Int. J. Syst. Evol. Microbiol.">
        <title>The Global Catalogue of Microorganisms (GCM) 10K type strain sequencing project: providing services to taxonomists for standard genome sequencing and annotation.</title>
        <authorList>
            <consortium name="The Broad Institute Genomics Platform"/>
            <consortium name="The Broad Institute Genome Sequencing Center for Infectious Disease"/>
            <person name="Wu L."/>
            <person name="Ma J."/>
        </authorList>
    </citation>
    <scope>NUCLEOTIDE SEQUENCE [LARGE SCALE GENOMIC DNA]</scope>
    <source>
        <strain evidence="2">IBRC-M 10813</strain>
    </source>
</reference>
<gene>
    <name evidence="1" type="ORF">ACFOUO_08600</name>
</gene>